<reference evidence="1 2" key="1">
    <citation type="journal article" date="2023" name="Commun. Biol.">
        <title>Genome analysis of Parmales, the sister group of diatoms, reveals the evolutionary specialization of diatoms from phago-mixotrophs to photoautotrophs.</title>
        <authorList>
            <person name="Ban H."/>
            <person name="Sato S."/>
            <person name="Yoshikawa S."/>
            <person name="Yamada K."/>
            <person name="Nakamura Y."/>
            <person name="Ichinomiya M."/>
            <person name="Sato N."/>
            <person name="Blanc-Mathieu R."/>
            <person name="Endo H."/>
            <person name="Kuwata A."/>
            <person name="Ogata H."/>
        </authorList>
    </citation>
    <scope>NUCLEOTIDE SEQUENCE [LARGE SCALE GENOMIC DNA]</scope>
</reference>
<evidence type="ECO:0000313" key="1">
    <source>
        <dbReference type="EMBL" id="GMI25130.1"/>
    </source>
</evidence>
<dbReference type="EMBL" id="BRYB01001408">
    <property type="protein sequence ID" value="GMI25130.1"/>
    <property type="molecule type" value="Genomic_DNA"/>
</dbReference>
<keyword evidence="2" id="KW-1185">Reference proteome</keyword>
<organism evidence="1 2">
    <name type="scientific">Tetraparma gracilis</name>
    <dbReference type="NCBI Taxonomy" id="2962635"/>
    <lineage>
        <taxon>Eukaryota</taxon>
        <taxon>Sar</taxon>
        <taxon>Stramenopiles</taxon>
        <taxon>Ochrophyta</taxon>
        <taxon>Bolidophyceae</taxon>
        <taxon>Parmales</taxon>
        <taxon>Triparmaceae</taxon>
        <taxon>Tetraparma</taxon>
    </lineage>
</organism>
<gene>
    <name evidence="1" type="ORF">TeGR_g7528</name>
</gene>
<accession>A0ABQ6MFJ5</accession>
<comment type="caution">
    <text evidence="1">The sequence shown here is derived from an EMBL/GenBank/DDBJ whole genome shotgun (WGS) entry which is preliminary data.</text>
</comment>
<protein>
    <submittedName>
        <fullName evidence="1">Uncharacterized protein</fullName>
    </submittedName>
</protein>
<proteinExistence type="predicted"/>
<sequence length="212" mass="23004">MPAPSRPELPHLTSRLERLRKVVAEKRQRNTTLSHALISASLPPDPPPAHVSAATSTLNLLHATILPPLSSYTATLSSTLLSLQHCRIHLLLCSFDLQVLPHRSILSFPLHPLSTPPLLKLAYHHLLSLLSLLSPYLSCPPPPLLPSPPDSYPAVLSPDGERHSLDTEEGKDLLGFYVMLSCSQAGCVDGLGGGTDFIGNLWALQNFCAKRI</sequence>
<name>A0ABQ6MFJ5_9STRA</name>
<evidence type="ECO:0000313" key="2">
    <source>
        <dbReference type="Proteomes" id="UP001165060"/>
    </source>
</evidence>
<dbReference type="Proteomes" id="UP001165060">
    <property type="component" value="Unassembled WGS sequence"/>
</dbReference>